<feature type="non-terminal residue" evidence="10">
    <location>
        <position position="1"/>
    </location>
</feature>
<evidence type="ECO:0000259" key="6">
    <source>
        <dbReference type="Pfam" id="PF00149"/>
    </source>
</evidence>
<keyword evidence="3" id="KW-0378">Hydrolase</keyword>
<sequence>KHFLETAKKRDSNIGVLSAAAWICGEYCNYLEDIPLTLECLLLPQVTHLPVKVQTVYVHSVIKIYAYWTSELTSQWDAELQREFVKVTEVMYEKMDMFTHSTDLEVQERAHDVKSLFKIVLDATSNPSVEDVPLILHGLPELFFIYELNPVAPKAQSKVPIPEGLDLDAWINDPLPDLVQEADSDVSLDDSVKYEKTSKSSKKKKSKAKENHSSEDEAEKERRRIARKEARKNDPYYIISENKKHSHSAEFDKELDAIPVVELNIDEINARVDNLKKNRKSKRTKKTVPKIPVYAEEEMPEDAAQSEEEKEEKNGHKHQAVKTALYTKKSARDIFENAEELGLNSVDLSTPLGADEKFQQVKAYLSPEELRIQEEAKYRNERRELRALQKKNKESLDSKKPKKSSSKKETQDEDTGDKKKKKRKSTKKPKKQEAQEDLDAQNLAKEEFVPIDDDVRGALVDGQEEAMKHREVEILETEHVRLTSILKIEANDSPTTVIQFSIQNLDNQKMLPKLHLEFAQSFDLKLIEDNVPTNIAYATETFELQANENVECMAHFEILGNVRQGLCLRGDLFYDIEESSIIHQHAFEIPIPASLFLNSREPMDPTDFATLLAEHGDEFEHHENVSIEIPLPSDTSSIEQVLIKALNRVTATSGLVVVEVVPGAASLYGKSIQGVQIAGLLKYTLQVETEPKFATLSIDLKSTEEGLLEGLVHELCKLTYSTNQIQWLLFMRRVVHVLVAASLFSSPFTTSFVKRRDTIENGSPGYVCYADMYNNLGNDWNRTYLPTEPQQIHTSLLDDSKFLRVQFATLAQVDQSVLIYWPKNDGIHPSRKTTVYGHDWVFVDGGAAKRELYLHNIRTNMLKPDTKFYYQVGAKNSDTIKWSNTYEFHSASLKKDFSFIATGDVGACNSVAAFHMMEYGKTHKYDFVTIAGDQAYDMSDFDGAKGDEYLNFMQELFANVPYLGSVGNHESAYNFTHYKNRFNIVPYSESKFDNPLMYSINYKSLHLVSFSTEIYFEGSDDEIKTGINWLEADLTEANKHRHERPWIIVMTHHPMYCSIASSDCTTNAEKIRNGPGFNSQSGGGIEDILLKHKVDIYMSGHVHNYERTYPVAHGNLTSTSYHNAPSFFQLVIGNAGQPEGPSQFDENNIPEFSAFRYSGYGFSTFKVTPTAMHIVHRKAEGNGAMGSVVDYFTVTKDRHKKCND</sequence>
<dbReference type="Gene3D" id="3.60.21.10">
    <property type="match status" value="1"/>
</dbReference>
<dbReference type="OrthoDB" id="45007at2759"/>
<evidence type="ECO:0000256" key="3">
    <source>
        <dbReference type="RuleBase" id="RU361203"/>
    </source>
</evidence>
<feature type="region of interest" description="Disordered" evidence="5">
    <location>
        <begin position="388"/>
        <end position="446"/>
    </location>
</feature>
<evidence type="ECO:0000313" key="10">
    <source>
        <dbReference type="EMBL" id="RCH98280.1"/>
    </source>
</evidence>
<evidence type="ECO:0000259" key="7">
    <source>
        <dbReference type="Pfam" id="PF14008"/>
    </source>
</evidence>
<dbReference type="InterPro" id="IPR041792">
    <property type="entry name" value="MPP_PAP"/>
</dbReference>
<dbReference type="InterPro" id="IPR008963">
    <property type="entry name" value="Purple_acid_Pase-like_N"/>
</dbReference>
<dbReference type="Pfam" id="PF26171">
    <property type="entry name" value="Mu_AP3"/>
    <property type="match status" value="1"/>
</dbReference>
<comment type="catalytic activity">
    <reaction evidence="3">
        <text>a phosphate monoester + H2O = an alcohol + phosphate</text>
        <dbReference type="Rhea" id="RHEA:15017"/>
        <dbReference type="ChEBI" id="CHEBI:15377"/>
        <dbReference type="ChEBI" id="CHEBI:30879"/>
        <dbReference type="ChEBI" id="CHEBI:43474"/>
        <dbReference type="ChEBI" id="CHEBI:67140"/>
        <dbReference type="EC" id="3.1.3.2"/>
    </reaction>
</comment>
<feature type="domain" description="AP-3 complex subunit delta Mu C-terminal" evidence="9">
    <location>
        <begin position="634"/>
        <end position="717"/>
    </location>
</feature>
<feature type="domain" description="Purple acid phosphatase C-terminal" evidence="7">
    <location>
        <begin position="1129"/>
        <end position="1179"/>
    </location>
</feature>
<feature type="region of interest" description="Disordered" evidence="5">
    <location>
        <begin position="189"/>
        <end position="229"/>
    </location>
</feature>
<dbReference type="InterPro" id="IPR016024">
    <property type="entry name" value="ARM-type_fold"/>
</dbReference>
<dbReference type="CDD" id="cd00839">
    <property type="entry name" value="MPP_PAPs"/>
    <property type="match status" value="1"/>
</dbReference>
<evidence type="ECO:0000256" key="5">
    <source>
        <dbReference type="SAM" id="MobiDB-lite"/>
    </source>
</evidence>
<feature type="domain" description="Purple acid phosphatase N-terminal" evidence="8">
    <location>
        <begin position="789"/>
        <end position="889"/>
    </location>
</feature>
<proteinExistence type="inferred from homology"/>
<reference evidence="10 11" key="1">
    <citation type="journal article" date="2018" name="G3 (Bethesda)">
        <title>Phylogenetic and Phylogenomic Definition of Rhizopus Species.</title>
        <authorList>
            <person name="Gryganskyi A.P."/>
            <person name="Golan J."/>
            <person name="Dolatabadi S."/>
            <person name="Mondo S."/>
            <person name="Robb S."/>
            <person name="Idnurm A."/>
            <person name="Muszewska A."/>
            <person name="Steczkiewicz K."/>
            <person name="Masonjones S."/>
            <person name="Liao H.L."/>
            <person name="Gajdeczka M.T."/>
            <person name="Anike F."/>
            <person name="Vuek A."/>
            <person name="Anishchenko I.M."/>
            <person name="Voigt K."/>
            <person name="de Hoog G.S."/>
            <person name="Smith M.E."/>
            <person name="Heitman J."/>
            <person name="Vilgalys R."/>
            <person name="Stajich J.E."/>
        </authorList>
    </citation>
    <scope>NUCLEOTIDE SEQUENCE [LARGE SCALE GENOMIC DNA]</scope>
    <source>
        <strain evidence="10 11">LSU 92-RS-03</strain>
    </source>
</reference>
<evidence type="ECO:0000256" key="1">
    <source>
        <dbReference type="ARBA" id="ARBA00022729"/>
    </source>
</evidence>
<dbReference type="Pfam" id="PF16656">
    <property type="entry name" value="Pur_ac_phosph_N"/>
    <property type="match status" value="1"/>
</dbReference>
<dbReference type="PANTHER" id="PTHR45867">
    <property type="entry name" value="PURPLE ACID PHOSPHATASE"/>
    <property type="match status" value="1"/>
</dbReference>
<dbReference type="SUPFAM" id="SSF48371">
    <property type="entry name" value="ARM repeat"/>
    <property type="match status" value="1"/>
</dbReference>
<feature type="coiled-coil region" evidence="4">
    <location>
        <begin position="258"/>
        <end position="285"/>
    </location>
</feature>
<dbReference type="InterPro" id="IPR025733">
    <property type="entry name" value="PAPs_C"/>
</dbReference>
<evidence type="ECO:0000256" key="4">
    <source>
        <dbReference type="SAM" id="Coils"/>
    </source>
</evidence>
<dbReference type="GO" id="GO:0046872">
    <property type="term" value="F:metal ion binding"/>
    <property type="evidence" value="ECO:0007669"/>
    <property type="project" value="InterPro"/>
</dbReference>
<evidence type="ECO:0000256" key="2">
    <source>
        <dbReference type="ARBA" id="ARBA00023180"/>
    </source>
</evidence>
<dbReference type="AlphaFoldDB" id="A0A367K7Z2"/>
<dbReference type="SUPFAM" id="SSF56300">
    <property type="entry name" value="Metallo-dependent phosphatases"/>
    <property type="match status" value="1"/>
</dbReference>
<comment type="caution">
    <text evidence="10">The sequence shown here is derived from an EMBL/GenBank/DDBJ whole genome shotgun (WGS) entry which is preliminary data.</text>
</comment>
<dbReference type="InterPro" id="IPR058898">
    <property type="entry name" value="Mu_AP3"/>
</dbReference>
<dbReference type="EC" id="3.1.3.2" evidence="3"/>
<feature type="compositionally biased region" description="Basic and acidic residues" evidence="5">
    <location>
        <begin position="208"/>
        <end position="229"/>
    </location>
</feature>
<feature type="compositionally biased region" description="Basic residues" evidence="5">
    <location>
        <begin position="418"/>
        <end position="430"/>
    </location>
</feature>
<gene>
    <name evidence="10" type="ORF">CU098_002404</name>
</gene>
<dbReference type="InterPro" id="IPR011989">
    <property type="entry name" value="ARM-like"/>
</dbReference>
<keyword evidence="1" id="KW-0732">Signal</keyword>
<keyword evidence="4" id="KW-0175">Coiled coil</keyword>
<feature type="compositionally biased region" description="Basic and acidic residues" evidence="5">
    <location>
        <begin position="388"/>
        <end position="399"/>
    </location>
</feature>
<dbReference type="Proteomes" id="UP000253551">
    <property type="component" value="Unassembled WGS sequence"/>
</dbReference>
<evidence type="ECO:0000313" key="11">
    <source>
        <dbReference type="Proteomes" id="UP000253551"/>
    </source>
</evidence>
<dbReference type="PANTHER" id="PTHR45867:SF3">
    <property type="entry name" value="ACID PHOSPHATASE TYPE 7"/>
    <property type="match status" value="1"/>
</dbReference>
<protein>
    <recommendedName>
        <fullName evidence="3">Purple acid phosphatase</fullName>
        <ecNumber evidence="3">3.1.3.2</ecNumber>
    </recommendedName>
</protein>
<evidence type="ECO:0000259" key="8">
    <source>
        <dbReference type="Pfam" id="PF16656"/>
    </source>
</evidence>
<dbReference type="InterPro" id="IPR015914">
    <property type="entry name" value="PAPs_N"/>
</dbReference>
<dbReference type="Pfam" id="PF14008">
    <property type="entry name" value="Metallophos_C"/>
    <property type="match status" value="1"/>
</dbReference>
<evidence type="ECO:0000259" key="9">
    <source>
        <dbReference type="Pfam" id="PF26171"/>
    </source>
</evidence>
<feature type="compositionally biased region" description="Acidic residues" evidence="5">
    <location>
        <begin position="296"/>
        <end position="310"/>
    </location>
</feature>
<dbReference type="STRING" id="4846.A0A367K7Z2"/>
<dbReference type="Pfam" id="PF00149">
    <property type="entry name" value="Metallophos"/>
    <property type="match status" value="1"/>
</dbReference>
<feature type="region of interest" description="Disordered" evidence="5">
    <location>
        <begin position="296"/>
        <end position="324"/>
    </location>
</feature>
<name>A0A367K7Z2_RHIST</name>
<dbReference type="Gene3D" id="1.25.10.10">
    <property type="entry name" value="Leucine-rich Repeat Variant"/>
    <property type="match status" value="1"/>
</dbReference>
<dbReference type="InterPro" id="IPR004843">
    <property type="entry name" value="Calcineurin-like_PHP"/>
</dbReference>
<accession>A0A367K7Z2</accession>
<keyword evidence="2" id="KW-0325">Glycoprotein</keyword>
<keyword evidence="11" id="KW-1185">Reference proteome</keyword>
<dbReference type="GO" id="GO:0003993">
    <property type="term" value="F:acid phosphatase activity"/>
    <property type="evidence" value="ECO:0007669"/>
    <property type="project" value="UniProtKB-EC"/>
</dbReference>
<dbReference type="SUPFAM" id="SSF49363">
    <property type="entry name" value="Purple acid phosphatase, N-terminal domain"/>
    <property type="match status" value="1"/>
</dbReference>
<feature type="domain" description="Calcineurin-like phosphoesterase" evidence="6">
    <location>
        <begin position="899"/>
        <end position="1105"/>
    </location>
</feature>
<dbReference type="EMBL" id="PJQM01002085">
    <property type="protein sequence ID" value="RCH98280.1"/>
    <property type="molecule type" value="Genomic_DNA"/>
</dbReference>
<dbReference type="Gene3D" id="2.60.40.380">
    <property type="entry name" value="Purple acid phosphatase-like, N-terminal"/>
    <property type="match status" value="1"/>
</dbReference>
<organism evidence="10 11">
    <name type="scientific">Rhizopus stolonifer</name>
    <name type="common">Rhizopus nigricans</name>
    <dbReference type="NCBI Taxonomy" id="4846"/>
    <lineage>
        <taxon>Eukaryota</taxon>
        <taxon>Fungi</taxon>
        <taxon>Fungi incertae sedis</taxon>
        <taxon>Mucoromycota</taxon>
        <taxon>Mucoromycotina</taxon>
        <taxon>Mucoromycetes</taxon>
        <taxon>Mucorales</taxon>
        <taxon>Mucorineae</taxon>
        <taxon>Rhizopodaceae</taxon>
        <taxon>Rhizopus</taxon>
    </lineage>
</organism>
<dbReference type="InterPro" id="IPR029052">
    <property type="entry name" value="Metallo-depent_PP-like"/>
</dbReference>
<comment type="similarity">
    <text evidence="3">Belongs to the metallophosphoesterase superfamily. Purple acid phosphatase family.</text>
</comment>